<name>A0AAN5ICV8_9BILA</name>
<feature type="non-terminal residue" evidence="1">
    <location>
        <position position="78"/>
    </location>
</feature>
<feature type="non-terminal residue" evidence="1">
    <location>
        <position position="1"/>
    </location>
</feature>
<comment type="caution">
    <text evidence="1">The sequence shown here is derived from an EMBL/GenBank/DDBJ whole genome shotgun (WGS) entry which is preliminary data.</text>
</comment>
<proteinExistence type="predicted"/>
<dbReference type="EMBL" id="BTRK01000006">
    <property type="protein sequence ID" value="GMR61602.1"/>
    <property type="molecule type" value="Genomic_DNA"/>
</dbReference>
<accession>A0AAN5ICV8</accession>
<organism evidence="1 3">
    <name type="scientific">Pristionchus mayeri</name>
    <dbReference type="NCBI Taxonomy" id="1317129"/>
    <lineage>
        <taxon>Eukaryota</taxon>
        <taxon>Metazoa</taxon>
        <taxon>Ecdysozoa</taxon>
        <taxon>Nematoda</taxon>
        <taxon>Chromadorea</taxon>
        <taxon>Rhabditida</taxon>
        <taxon>Rhabditina</taxon>
        <taxon>Diplogasteromorpha</taxon>
        <taxon>Diplogasteroidea</taxon>
        <taxon>Neodiplogasteridae</taxon>
        <taxon>Pristionchus</taxon>
    </lineage>
</organism>
<keyword evidence="3" id="KW-1185">Reference proteome</keyword>
<dbReference type="EMBL" id="BTRK01000006">
    <property type="protein sequence ID" value="GMR61603.1"/>
    <property type="molecule type" value="Genomic_DNA"/>
</dbReference>
<evidence type="ECO:0000313" key="1">
    <source>
        <dbReference type="EMBL" id="GMR61602.1"/>
    </source>
</evidence>
<dbReference type="Proteomes" id="UP001328107">
    <property type="component" value="Unassembled WGS sequence"/>
</dbReference>
<reference evidence="3" key="1">
    <citation type="submission" date="2022-10" db="EMBL/GenBank/DDBJ databases">
        <title>Genome assembly of Pristionchus species.</title>
        <authorList>
            <person name="Yoshida K."/>
            <person name="Sommer R.J."/>
        </authorList>
    </citation>
    <scope>NUCLEOTIDE SEQUENCE [LARGE SCALE GENOMIC DNA]</scope>
    <source>
        <strain evidence="2 3">RS5460</strain>
    </source>
</reference>
<sequence length="78" mass="9217">KIIVFDKTPNPEELCIKIVTNKRLEGVYELRLKLIESSFDIKKLKRRIIHYRKGIFPKIEIGYVFECNSLNVEQVHDG</sequence>
<dbReference type="AlphaFoldDB" id="A0AAN5ICV8"/>
<protein>
    <submittedName>
        <fullName evidence="1">Uncharacterized protein</fullName>
    </submittedName>
</protein>
<evidence type="ECO:0000313" key="2">
    <source>
        <dbReference type="EMBL" id="GMR61603.1"/>
    </source>
</evidence>
<evidence type="ECO:0000313" key="3">
    <source>
        <dbReference type="Proteomes" id="UP001328107"/>
    </source>
</evidence>
<reference evidence="1" key="2">
    <citation type="submission" date="2023-06" db="EMBL/GenBank/DDBJ databases">
        <title>Genome assembly of Pristionchus species.</title>
        <authorList>
            <person name="Yoshida K."/>
            <person name="Sommer R.J."/>
        </authorList>
    </citation>
    <scope>NUCLEOTIDE SEQUENCE</scope>
    <source>
        <strain evidence="1 3">RS5460</strain>
    </source>
</reference>
<gene>
    <name evidence="1" type="ORF">PMAYCL1PPCAC_31797</name>
    <name evidence="2" type="ORF">PMAYCL1PPCAC_31798</name>
</gene>